<proteinExistence type="predicted"/>
<evidence type="ECO:0000313" key="3">
    <source>
        <dbReference type="Proteomes" id="UP000248536"/>
    </source>
</evidence>
<keyword evidence="3" id="KW-1185">Reference proteome</keyword>
<dbReference type="EMBL" id="CP030104">
    <property type="protein sequence ID" value="AWX44399.1"/>
    <property type="molecule type" value="Genomic_DNA"/>
</dbReference>
<dbReference type="KEGG" id="spon:HME9304_01399"/>
<evidence type="ECO:0000313" key="2">
    <source>
        <dbReference type="EMBL" id="AWX44399.1"/>
    </source>
</evidence>
<organism evidence="2 3">
    <name type="scientific">Flagellimonas maritima</name>
    <dbReference type="NCBI Taxonomy" id="1383885"/>
    <lineage>
        <taxon>Bacteria</taxon>
        <taxon>Pseudomonadati</taxon>
        <taxon>Bacteroidota</taxon>
        <taxon>Flavobacteriia</taxon>
        <taxon>Flavobacteriales</taxon>
        <taxon>Flavobacteriaceae</taxon>
        <taxon>Flagellimonas</taxon>
    </lineage>
</organism>
<name>A0A2Z4LRR2_9FLAO</name>
<protein>
    <recommendedName>
        <fullName evidence="1">Cyclic nucleotide-binding domain-containing protein</fullName>
    </recommendedName>
</protein>
<dbReference type="PROSITE" id="PS50042">
    <property type="entry name" value="CNMP_BINDING_3"/>
    <property type="match status" value="1"/>
</dbReference>
<dbReference type="Gene3D" id="2.60.120.10">
    <property type="entry name" value="Jelly Rolls"/>
    <property type="match status" value="1"/>
</dbReference>
<accession>A0A2Z4LRR2</accession>
<dbReference type="RefSeq" id="WP_164674786.1">
    <property type="nucleotide sequence ID" value="NZ_CP030104.1"/>
</dbReference>
<sequence length="197" mass="22718">MLLVMGDTAMAMELLKTYINSKINIDEATLDTILGAFENKTFEKDTPIIKMGQYVTKYYFIASGGARIVIETPEKEITAWLIFENKFFTDLESLRSGQQSKAKVLSIDRTEIFSIKARKMHEFYTEFPEWQKFGRIIMEDAFLDVVNSLISFQVMDAETRYLEMLKKSNAINRVPLKQLASYLGITPNSLSRIRKNI</sequence>
<dbReference type="InterPro" id="IPR018490">
    <property type="entry name" value="cNMP-bd_dom_sf"/>
</dbReference>
<dbReference type="Proteomes" id="UP000248536">
    <property type="component" value="Chromosome"/>
</dbReference>
<dbReference type="SUPFAM" id="SSF51206">
    <property type="entry name" value="cAMP-binding domain-like"/>
    <property type="match status" value="1"/>
</dbReference>
<dbReference type="InterPro" id="IPR000595">
    <property type="entry name" value="cNMP-bd_dom"/>
</dbReference>
<reference evidence="2 3" key="1">
    <citation type="submission" date="2018-06" db="EMBL/GenBank/DDBJ databases">
        <title>Spongiibacterium sp. HME9304 Genome sequencing and assembly.</title>
        <authorList>
            <person name="Kang H."/>
            <person name="Kim H."/>
            <person name="Joh K."/>
        </authorList>
    </citation>
    <scope>NUCLEOTIDE SEQUENCE [LARGE SCALE GENOMIC DNA]</scope>
    <source>
        <strain evidence="2 3">HME9304</strain>
    </source>
</reference>
<gene>
    <name evidence="2" type="ORF">HME9304_01399</name>
</gene>
<dbReference type="AlphaFoldDB" id="A0A2Z4LRR2"/>
<dbReference type="Pfam" id="PF00027">
    <property type="entry name" value="cNMP_binding"/>
    <property type="match status" value="1"/>
</dbReference>
<feature type="domain" description="Cyclic nucleotide-binding" evidence="1">
    <location>
        <begin position="24"/>
        <end position="115"/>
    </location>
</feature>
<dbReference type="CDD" id="cd00038">
    <property type="entry name" value="CAP_ED"/>
    <property type="match status" value="1"/>
</dbReference>
<dbReference type="InterPro" id="IPR014710">
    <property type="entry name" value="RmlC-like_jellyroll"/>
</dbReference>
<evidence type="ECO:0000259" key="1">
    <source>
        <dbReference type="PROSITE" id="PS50042"/>
    </source>
</evidence>